<name>A0A1M6LED4_PSEXY</name>
<accession>A0A1M6LED4</accession>
<feature type="chain" id="PRO_5012770905" description="Pre-peptidase C-terminal domain-containing protein" evidence="1">
    <location>
        <begin position="27"/>
        <end position="335"/>
    </location>
</feature>
<dbReference type="AlphaFoldDB" id="A0A1M6LED4"/>
<feature type="signal peptide" evidence="1">
    <location>
        <begin position="1"/>
        <end position="26"/>
    </location>
</feature>
<proteinExistence type="predicted"/>
<evidence type="ECO:0000313" key="3">
    <source>
        <dbReference type="Proteomes" id="UP000184185"/>
    </source>
</evidence>
<keyword evidence="1" id="KW-0732">Signal</keyword>
<sequence length="335" mass="38035">MNKGRRVFRLLGILFLSVSLSLQVFAAETDDEEVFFENGNTDEILFEDLQNEYPIVSESDFEDLGLSFPGIVSAPISIGTMANSSVGDRYESNNKYETATTGLMGKRISATLHDGDVDWYKMEVLDTSVPYAFVLMDIPSNCNYDMIVVNSDVTEGYVDFKEGNTSEVFYLNFESEGTYYICIQSSSGYSDTPYTLYFGAAYKDGGTGWRSSGLTFNFGYKPQGGTDYRHCDHRYYNLSNDINIPDGAVLTDFRIDNNGNGGTWGGFYKYIKTSSGYMMEQYGNLEAFDIPQNAFYVKQNWEIWGKVLYSYSFTWQPNIYIGYKYVVSPQTMRFL</sequence>
<keyword evidence="3" id="KW-1185">Reference proteome</keyword>
<organism evidence="2 3">
    <name type="scientific">Pseudobutyrivibrio xylanivorans DSM 14809</name>
    <dbReference type="NCBI Taxonomy" id="1123012"/>
    <lineage>
        <taxon>Bacteria</taxon>
        <taxon>Bacillati</taxon>
        <taxon>Bacillota</taxon>
        <taxon>Clostridia</taxon>
        <taxon>Lachnospirales</taxon>
        <taxon>Lachnospiraceae</taxon>
        <taxon>Pseudobutyrivibrio</taxon>
    </lineage>
</organism>
<protein>
    <recommendedName>
        <fullName evidence="4">Pre-peptidase C-terminal domain-containing protein</fullName>
    </recommendedName>
</protein>
<dbReference type="SUPFAM" id="SSF89260">
    <property type="entry name" value="Collagen-binding domain"/>
    <property type="match status" value="1"/>
</dbReference>
<dbReference type="Proteomes" id="UP000184185">
    <property type="component" value="Unassembled WGS sequence"/>
</dbReference>
<evidence type="ECO:0000313" key="2">
    <source>
        <dbReference type="EMBL" id="SHJ69455.1"/>
    </source>
</evidence>
<dbReference type="Gene3D" id="2.60.120.380">
    <property type="match status" value="1"/>
</dbReference>
<gene>
    <name evidence="2" type="ORF">SAMN02745725_03089</name>
</gene>
<evidence type="ECO:0000256" key="1">
    <source>
        <dbReference type="SAM" id="SignalP"/>
    </source>
</evidence>
<reference evidence="2 3" key="1">
    <citation type="submission" date="2016-11" db="EMBL/GenBank/DDBJ databases">
        <authorList>
            <person name="Jaros S."/>
            <person name="Januszkiewicz K."/>
            <person name="Wedrychowicz H."/>
        </authorList>
    </citation>
    <scope>NUCLEOTIDE SEQUENCE [LARGE SCALE GENOMIC DNA]</scope>
    <source>
        <strain evidence="2 3">DSM 14809</strain>
    </source>
</reference>
<dbReference type="EMBL" id="FQYQ01000041">
    <property type="protein sequence ID" value="SHJ69455.1"/>
    <property type="molecule type" value="Genomic_DNA"/>
</dbReference>
<evidence type="ECO:0008006" key="4">
    <source>
        <dbReference type="Google" id="ProtNLM"/>
    </source>
</evidence>